<dbReference type="PROSITE" id="PS51767">
    <property type="entry name" value="PEPTIDASE_A1"/>
    <property type="match status" value="1"/>
</dbReference>
<dbReference type="HOGENOM" id="CLU_578705_0_0_1"/>
<evidence type="ECO:0000256" key="3">
    <source>
        <dbReference type="SAM" id="SignalP"/>
    </source>
</evidence>
<feature type="region of interest" description="Disordered" evidence="2">
    <location>
        <begin position="408"/>
        <end position="443"/>
    </location>
</feature>
<proteinExistence type="predicted"/>
<evidence type="ECO:0000259" key="4">
    <source>
        <dbReference type="PROSITE" id="PS51767"/>
    </source>
</evidence>
<evidence type="ECO:0000256" key="2">
    <source>
        <dbReference type="SAM" id="MobiDB-lite"/>
    </source>
</evidence>
<dbReference type="AlphaFoldDB" id="C4Y7L1"/>
<dbReference type="SUPFAM" id="SSF50630">
    <property type="entry name" value="Acid proteases"/>
    <property type="match status" value="1"/>
</dbReference>
<dbReference type="InterPro" id="IPR033121">
    <property type="entry name" value="PEPTIDASE_A1"/>
</dbReference>
<dbReference type="GeneID" id="8496141"/>
<dbReference type="InterPro" id="IPR021109">
    <property type="entry name" value="Peptidase_aspartic_dom_sf"/>
</dbReference>
<feature type="domain" description="Peptidase A1" evidence="4">
    <location>
        <begin position="29"/>
        <end position="331"/>
    </location>
</feature>
<dbReference type="KEGG" id="clu:CLUG_04189"/>
<dbReference type="RefSeq" id="XP_002615307.1">
    <property type="nucleotide sequence ID" value="XM_002615261.1"/>
</dbReference>
<gene>
    <name evidence="5" type="ORF">CLUG_04189</name>
</gene>
<sequence length="462" mass="50773">MRAAFLLSVVAAQLACAEPLNERADVSKQTQGVSFGSPPQPVKASFGFDSAELYIPPFINGTNGANITRNFTFGDMDDAPNSYTDHPIFGEQKVVVNGFELQNFTFDGWHSDYIYVGLCSAFTPWNLDSPEDFQISTIESLKDSGYIKSRSFSVFYNTSASELEANEVLFGAIDHGKYEGPLVKHKLYMNETVAGEGYTIHPTLAMDGMAGYNFSVSEQIVTLITDEHWYLPPEYIAALDTYFQDRYGFNLTNVSCSIMDSTEYISFYFSGVEYRMLDSGFFSSYVENGTTFCYFPGGTIDSISFNYEISRKIFSHHYLVVDYDHEEIGIAQAATKSNSPTIEELSTGIPSATPAKYYSYTSLDETVVILSDSEFYLTTSINPSNYSMYTGERLGWSATEEFYLSHTSSSTPSNSVTLVKPTASSTAGNSTKASSSSKGVGASKGASALTFIGCILGTLMMF</sequence>
<evidence type="ECO:0000256" key="1">
    <source>
        <dbReference type="ARBA" id="ARBA00023157"/>
    </source>
</evidence>
<dbReference type="InParanoid" id="C4Y7L1"/>
<accession>C4Y7L1</accession>
<protein>
    <recommendedName>
        <fullName evidence="4">Peptidase A1 domain-containing protein</fullName>
    </recommendedName>
</protein>
<dbReference type="Proteomes" id="UP000007703">
    <property type="component" value="Unassembled WGS sequence"/>
</dbReference>
<feature type="chain" id="PRO_5002946392" description="Peptidase A1 domain-containing protein" evidence="3">
    <location>
        <begin position="18"/>
        <end position="462"/>
    </location>
</feature>
<organism evidence="5 6">
    <name type="scientific">Clavispora lusitaniae (strain ATCC 42720)</name>
    <name type="common">Yeast</name>
    <name type="synonym">Candida lusitaniae</name>
    <dbReference type="NCBI Taxonomy" id="306902"/>
    <lineage>
        <taxon>Eukaryota</taxon>
        <taxon>Fungi</taxon>
        <taxon>Dikarya</taxon>
        <taxon>Ascomycota</taxon>
        <taxon>Saccharomycotina</taxon>
        <taxon>Pichiomycetes</taxon>
        <taxon>Metschnikowiaceae</taxon>
        <taxon>Clavispora</taxon>
    </lineage>
</organism>
<keyword evidence="3" id="KW-0732">Signal</keyword>
<dbReference type="VEuPathDB" id="FungiDB:CLUG_04189"/>
<dbReference type="GO" id="GO:0004190">
    <property type="term" value="F:aspartic-type endopeptidase activity"/>
    <property type="evidence" value="ECO:0007669"/>
    <property type="project" value="UniProtKB-ARBA"/>
</dbReference>
<dbReference type="Gene3D" id="2.40.70.10">
    <property type="entry name" value="Acid Proteases"/>
    <property type="match status" value="1"/>
</dbReference>
<evidence type="ECO:0000313" key="5">
    <source>
        <dbReference type="EMBL" id="EEQ40061.1"/>
    </source>
</evidence>
<reference evidence="5 6" key="1">
    <citation type="journal article" date="2009" name="Nature">
        <title>Evolution of pathogenicity and sexual reproduction in eight Candida genomes.</title>
        <authorList>
            <person name="Butler G."/>
            <person name="Rasmussen M.D."/>
            <person name="Lin M.F."/>
            <person name="Santos M.A."/>
            <person name="Sakthikumar S."/>
            <person name="Munro C.A."/>
            <person name="Rheinbay E."/>
            <person name="Grabherr M."/>
            <person name="Forche A."/>
            <person name="Reedy J.L."/>
            <person name="Agrafioti I."/>
            <person name="Arnaud M.B."/>
            <person name="Bates S."/>
            <person name="Brown A.J."/>
            <person name="Brunke S."/>
            <person name="Costanzo M.C."/>
            <person name="Fitzpatrick D.A."/>
            <person name="de Groot P.W."/>
            <person name="Harris D."/>
            <person name="Hoyer L.L."/>
            <person name="Hube B."/>
            <person name="Klis F.M."/>
            <person name="Kodira C."/>
            <person name="Lennard N."/>
            <person name="Logue M.E."/>
            <person name="Martin R."/>
            <person name="Neiman A.M."/>
            <person name="Nikolaou E."/>
            <person name="Quail M.A."/>
            <person name="Quinn J."/>
            <person name="Santos M.C."/>
            <person name="Schmitzberger F.F."/>
            <person name="Sherlock G."/>
            <person name="Shah P."/>
            <person name="Silverstein K.A."/>
            <person name="Skrzypek M.S."/>
            <person name="Soll D."/>
            <person name="Staggs R."/>
            <person name="Stansfield I."/>
            <person name="Stumpf M.P."/>
            <person name="Sudbery P.E."/>
            <person name="Srikantha T."/>
            <person name="Zeng Q."/>
            <person name="Berman J."/>
            <person name="Berriman M."/>
            <person name="Heitman J."/>
            <person name="Gow N.A."/>
            <person name="Lorenz M.C."/>
            <person name="Birren B.W."/>
            <person name="Kellis M."/>
            <person name="Cuomo C.A."/>
        </authorList>
    </citation>
    <scope>NUCLEOTIDE SEQUENCE [LARGE SCALE GENOMIC DNA]</scope>
    <source>
        <strain evidence="5 6">ATCC 42720</strain>
    </source>
</reference>
<feature type="signal peptide" evidence="3">
    <location>
        <begin position="1"/>
        <end position="17"/>
    </location>
</feature>
<dbReference type="Pfam" id="PF00026">
    <property type="entry name" value="Asp"/>
    <property type="match status" value="1"/>
</dbReference>
<dbReference type="EMBL" id="CH408080">
    <property type="protein sequence ID" value="EEQ40061.1"/>
    <property type="molecule type" value="Genomic_DNA"/>
</dbReference>
<keyword evidence="1" id="KW-1015">Disulfide bond</keyword>
<name>C4Y7L1_CLAL4</name>
<evidence type="ECO:0000313" key="6">
    <source>
        <dbReference type="Proteomes" id="UP000007703"/>
    </source>
</evidence>